<feature type="transmembrane region" description="Helical" evidence="1">
    <location>
        <begin position="70"/>
        <end position="95"/>
    </location>
</feature>
<gene>
    <name evidence="2" type="primary">NDAI0G04150</name>
    <name evidence="2" type="ordered locus">NDAI_0G04150</name>
</gene>
<name>J7SBM1_NAUDC</name>
<keyword evidence="1" id="KW-1133">Transmembrane helix</keyword>
<keyword evidence="1" id="KW-0472">Membrane</keyword>
<dbReference type="Proteomes" id="UP000000689">
    <property type="component" value="Chromosome 7"/>
</dbReference>
<dbReference type="KEGG" id="ndi:NDAI_0G04150"/>
<dbReference type="OMA" id="THQISAN"/>
<dbReference type="RefSeq" id="XP_003980076.1">
    <property type="nucleotide sequence ID" value="XM_003980027.1"/>
</dbReference>
<feature type="transmembrane region" description="Helical" evidence="1">
    <location>
        <begin position="12"/>
        <end position="35"/>
    </location>
</feature>
<sequence length="318" mass="35041">MNCSSARLQFYSILLVLVPTSILLRNVFSLIALPLNIPLKIFTGSSIQQIILGTNISITNYIAITICQYLVVLISLGTLIGLSLGGVLITFHSIFVIPNVYLDLSEVYKAITHQISANLPFIAKSSPDKTAITIDDGSTNKIMHKPTGNVETSKRPGVLTPQTPPHEIFDTYQSNPYTDGSDISSNWRKQDAMFTTLTSPLSSSRENVLNVATNLPSDFFQEKEKNSNSYNISMFENMYTPSNNENHYISSAQSPRQFKNRQSSSTSSSMSDLLDPFSTITVPTTLRTRRDHGTLVNRKAAYSGNILKAAKAGLFQDA</sequence>
<dbReference type="GeneID" id="13926880"/>
<evidence type="ECO:0000256" key="1">
    <source>
        <dbReference type="SAM" id="Phobius"/>
    </source>
</evidence>
<evidence type="ECO:0000313" key="2">
    <source>
        <dbReference type="EMBL" id="CCK73400.1"/>
    </source>
</evidence>
<organism evidence="2 3">
    <name type="scientific">Naumovozyma dairenensis (strain ATCC 10597 / BCRC 20456 / CBS 421 / NBRC 0211 / NRRL Y-12639)</name>
    <name type="common">Saccharomyces dairenensis</name>
    <dbReference type="NCBI Taxonomy" id="1071378"/>
    <lineage>
        <taxon>Eukaryota</taxon>
        <taxon>Fungi</taxon>
        <taxon>Dikarya</taxon>
        <taxon>Ascomycota</taxon>
        <taxon>Saccharomycotina</taxon>
        <taxon>Saccharomycetes</taxon>
        <taxon>Saccharomycetales</taxon>
        <taxon>Saccharomycetaceae</taxon>
        <taxon>Naumovozyma</taxon>
    </lineage>
</organism>
<keyword evidence="1" id="KW-0812">Transmembrane</keyword>
<dbReference type="STRING" id="1071378.J7SBM1"/>
<keyword evidence="3" id="KW-1185">Reference proteome</keyword>
<dbReference type="EMBL" id="HE580273">
    <property type="protein sequence ID" value="CCK73400.1"/>
    <property type="molecule type" value="Genomic_DNA"/>
</dbReference>
<proteinExistence type="predicted"/>
<protein>
    <submittedName>
        <fullName evidence="2">Uncharacterized protein</fullName>
    </submittedName>
</protein>
<accession>J7SBM1</accession>
<reference evidence="2 3" key="1">
    <citation type="journal article" date="2011" name="Proc. Natl. Acad. Sci. U.S.A.">
        <title>Evolutionary erosion of yeast sex chromosomes by mating-type switching accidents.</title>
        <authorList>
            <person name="Gordon J.L."/>
            <person name="Armisen D."/>
            <person name="Proux-Wera E."/>
            <person name="Oheigeartaigh S.S."/>
            <person name="Byrne K.P."/>
            <person name="Wolfe K.H."/>
        </authorList>
    </citation>
    <scope>NUCLEOTIDE SEQUENCE [LARGE SCALE GENOMIC DNA]</scope>
    <source>
        <strain evidence="3">ATCC 10597 / BCRC 20456 / CBS 421 / NBRC 0211 / NRRL Y-12639</strain>
    </source>
</reference>
<evidence type="ECO:0000313" key="3">
    <source>
        <dbReference type="Proteomes" id="UP000000689"/>
    </source>
</evidence>
<dbReference type="AlphaFoldDB" id="J7SBM1"/>
<dbReference type="eggNOG" id="ENOG502S5W0">
    <property type="taxonomic scope" value="Eukaryota"/>
</dbReference>
<dbReference type="OrthoDB" id="4069321at2759"/>
<feature type="transmembrane region" description="Helical" evidence="1">
    <location>
        <begin position="41"/>
        <end position="63"/>
    </location>
</feature>
<dbReference type="HOGENOM" id="CLU_727970_0_0_1"/>